<gene>
    <name evidence="3" type="ORF">HSBAA_48990</name>
</gene>
<dbReference type="Proteomes" id="UP000320231">
    <property type="component" value="Chromosome"/>
</dbReference>
<feature type="signal peptide" evidence="2">
    <location>
        <begin position="1"/>
        <end position="30"/>
    </location>
</feature>
<protein>
    <recommendedName>
        <fullName evidence="5">Secreted protein</fullName>
    </recommendedName>
</protein>
<organism evidence="3 4">
    <name type="scientific">Vreelandella sulfidaeris</name>
    <dbReference type="NCBI Taxonomy" id="115553"/>
    <lineage>
        <taxon>Bacteria</taxon>
        <taxon>Pseudomonadati</taxon>
        <taxon>Pseudomonadota</taxon>
        <taxon>Gammaproteobacteria</taxon>
        <taxon>Oceanospirillales</taxon>
        <taxon>Halomonadaceae</taxon>
        <taxon>Vreelandella</taxon>
    </lineage>
</organism>
<evidence type="ECO:0000313" key="3">
    <source>
        <dbReference type="EMBL" id="BBI63593.1"/>
    </source>
</evidence>
<feature type="region of interest" description="Disordered" evidence="1">
    <location>
        <begin position="26"/>
        <end position="67"/>
    </location>
</feature>
<evidence type="ECO:0008006" key="5">
    <source>
        <dbReference type="Google" id="ProtNLM"/>
    </source>
</evidence>
<dbReference type="KEGG" id="hsr:HSBAA_48990"/>
<evidence type="ECO:0000256" key="1">
    <source>
        <dbReference type="SAM" id="MobiDB-lite"/>
    </source>
</evidence>
<reference evidence="3 4" key="1">
    <citation type="journal article" date="2019" name="Microbiol. Resour. Announc.">
        <title>Complete Genome Sequence of Halomonas sulfidaeris Strain Esulfide1 Isolated from a Metal Sulfide Rock at a Depth of 2,200 Meters, Obtained Using Nanopore Sequencing.</title>
        <authorList>
            <person name="Saito M."/>
            <person name="Nishigata A."/>
            <person name="Galipon J."/>
            <person name="Arakawa K."/>
        </authorList>
    </citation>
    <scope>NUCLEOTIDE SEQUENCE [LARGE SCALE GENOMIC DNA]</scope>
    <source>
        <strain evidence="3 4">ATCC BAA-803</strain>
    </source>
</reference>
<accession>A0A455UE58</accession>
<dbReference type="EMBL" id="AP019514">
    <property type="protein sequence ID" value="BBI63593.1"/>
    <property type="molecule type" value="Genomic_DNA"/>
</dbReference>
<keyword evidence="2" id="KW-0732">Signal</keyword>
<dbReference type="PROSITE" id="PS51257">
    <property type="entry name" value="PROKAR_LIPOPROTEIN"/>
    <property type="match status" value="1"/>
</dbReference>
<evidence type="ECO:0000313" key="4">
    <source>
        <dbReference type="Proteomes" id="UP000320231"/>
    </source>
</evidence>
<feature type="chain" id="PRO_5019842032" description="Secreted protein" evidence="2">
    <location>
        <begin position="31"/>
        <end position="67"/>
    </location>
</feature>
<sequence length="67" mass="7055">MMSLKFNMRFYAFLLITVLAVGALSGCGESAPPETDAQPEEQEPLNTGPMPLDSDPAAEAPGEGITE</sequence>
<proteinExistence type="predicted"/>
<dbReference type="AlphaFoldDB" id="A0A455UE58"/>
<evidence type="ECO:0000256" key="2">
    <source>
        <dbReference type="SAM" id="SignalP"/>
    </source>
</evidence>
<name>A0A455UE58_9GAMM</name>